<dbReference type="InterPro" id="IPR034032">
    <property type="entry name" value="Zn_MMP-like_bac"/>
</dbReference>
<organism evidence="3 4">
    <name type="scientific">Aquabacterium commune</name>
    <dbReference type="NCBI Taxonomy" id="70586"/>
    <lineage>
        <taxon>Bacteria</taxon>
        <taxon>Pseudomonadati</taxon>
        <taxon>Pseudomonadota</taxon>
        <taxon>Betaproteobacteria</taxon>
        <taxon>Burkholderiales</taxon>
        <taxon>Aquabacterium</taxon>
    </lineage>
</organism>
<evidence type="ECO:0000259" key="1">
    <source>
        <dbReference type="Pfam" id="PF16313"/>
    </source>
</evidence>
<dbReference type="EMBL" id="SNXW01000004">
    <property type="protein sequence ID" value="TDP83827.1"/>
    <property type="molecule type" value="Genomic_DNA"/>
</dbReference>
<evidence type="ECO:0000259" key="2">
    <source>
        <dbReference type="Pfam" id="PF17148"/>
    </source>
</evidence>
<accession>A0A4R6RDN2</accession>
<evidence type="ECO:0000313" key="3">
    <source>
        <dbReference type="EMBL" id="TDP83827.1"/>
    </source>
</evidence>
<dbReference type="Gene3D" id="3.40.390.10">
    <property type="entry name" value="Collagenase (Catalytic Domain)"/>
    <property type="match status" value="1"/>
</dbReference>
<proteinExistence type="predicted"/>
<dbReference type="AlphaFoldDB" id="A0A4R6RDN2"/>
<sequence length="832" mass="90214">MSPQVLGKPLFLSPKLATGIGEAGVLGGLMQSRYAQVGRPQWVEFRKVQQQVQLVAVNSAYTAARGTPQAKAVQAAFSPSLLAAVPLASAPDAKTGAVLIDASALWLSDVLGLALHLQRNYRQSYGFDPRQSSISQTRSSEQAAVFEVTQHFATASIAVPTPGAPPGTPVSTVPAAVPDPRSLFVQVHYTLTPLPEQPMPRRKADQRVGYFTSTVADFTDDLARTPRQQFINRWRLEKKDPSAPLSEPVQPIVFWLDPTLPDAYRATITEGVLAWNQAFEAIGFHNAIEVRTPPTDTPFDTLQTGHASIRWMTNAQPAFGAIGPSHVDPRSGEILDAHIALESLSSRAVRAVRSQYLSSSSLPLNGAADATPTVTHAHPADDFCMHAYTAAEQLTLGLDMLAAQGALDPDSPEVRAFVLAYLKDTTMHEVGHTLGLRHNFRASRWRSAAELDDPVLTRAHGNSASVMDYAPMNLPAPGKSIEQGGAPFQTTLGPYDFWAIAYGYSALPAEAPQAEQALLAIAERSAAPQEAEALAYGTDEDNLLGVDPQALTFDLGRDPVAFADRRIAIVQDLFQRLDRRVPAPRDDANLPRRAVGHGLRELARVGQVLMRQVGGVVTRRDAPGSRRDAIDPLPAAVQREALGRLIDHYLAPQALRLPPGLQRRLAPDFMALQDAVSLGRLDASVAELQLSLQRGVLAPLMSEGLAERLLDNRDKTSDREPRPLLPQEVHARLMAAIWRASPLAQAGSDAQAAERLRNLQREHVTRLAAMWLRPTSNRADVRALVWQQAQQLQRWLSSASSRATDATTKAHLKACLETLQSALRASVVRGGG</sequence>
<dbReference type="CDD" id="cd04276">
    <property type="entry name" value="ZnMc_MMP_like_2"/>
    <property type="match status" value="1"/>
</dbReference>
<dbReference type="InterPro" id="IPR032534">
    <property type="entry name" value="EcxA_zinc-bd"/>
</dbReference>
<evidence type="ECO:0000313" key="4">
    <source>
        <dbReference type="Proteomes" id="UP000294593"/>
    </source>
</evidence>
<comment type="caution">
    <text evidence="3">The sequence shown here is derived from an EMBL/GenBank/DDBJ whole genome shotgun (WGS) entry which is preliminary data.</text>
</comment>
<dbReference type="Pfam" id="PF16313">
    <property type="entry name" value="DUF4953"/>
    <property type="match status" value="1"/>
</dbReference>
<name>A0A4R6RDN2_9BURK</name>
<dbReference type="RefSeq" id="WP_243738609.1">
    <property type="nucleotide sequence ID" value="NZ_SNXW01000004.1"/>
</dbReference>
<dbReference type="Pfam" id="PF17148">
    <property type="entry name" value="DUF5117"/>
    <property type="match status" value="1"/>
</dbReference>
<keyword evidence="4" id="KW-1185">Reference proteome</keyword>
<dbReference type="PANTHER" id="PTHR38478">
    <property type="entry name" value="PEPTIDASE M1A AND M12B"/>
    <property type="match status" value="1"/>
</dbReference>
<protein>
    <submittedName>
        <fullName evidence="3">Uncharacterized protein DUF5117</fullName>
    </submittedName>
</protein>
<dbReference type="InterPro" id="IPR024079">
    <property type="entry name" value="MetalloPept_cat_dom_sf"/>
</dbReference>
<dbReference type="SUPFAM" id="SSF55486">
    <property type="entry name" value="Metalloproteases ('zincins'), catalytic domain"/>
    <property type="match status" value="1"/>
</dbReference>
<gene>
    <name evidence="3" type="ORF">EV672_104208</name>
</gene>
<dbReference type="GO" id="GO:0008237">
    <property type="term" value="F:metallopeptidase activity"/>
    <property type="evidence" value="ECO:0007669"/>
    <property type="project" value="InterPro"/>
</dbReference>
<dbReference type="PANTHER" id="PTHR38478:SF1">
    <property type="entry name" value="ZINC DEPENDENT METALLOPROTEASE DOMAIN LIPOPROTEIN"/>
    <property type="match status" value="1"/>
</dbReference>
<feature type="domain" description="EcxA zinc-binding" evidence="1">
    <location>
        <begin position="415"/>
        <end position="740"/>
    </location>
</feature>
<dbReference type="InterPro" id="IPR033413">
    <property type="entry name" value="DUF5117"/>
</dbReference>
<reference evidence="3 4" key="1">
    <citation type="submission" date="2019-03" db="EMBL/GenBank/DDBJ databases">
        <title>Genomic Encyclopedia of Type Strains, Phase IV (KMG-IV): sequencing the most valuable type-strain genomes for metagenomic binning, comparative biology and taxonomic classification.</title>
        <authorList>
            <person name="Goeker M."/>
        </authorList>
    </citation>
    <scope>NUCLEOTIDE SEQUENCE [LARGE SCALE GENOMIC DNA]</scope>
    <source>
        <strain evidence="3 4">DSM 11901</strain>
    </source>
</reference>
<dbReference type="Proteomes" id="UP000294593">
    <property type="component" value="Unassembled WGS sequence"/>
</dbReference>
<feature type="domain" description="DUF5117" evidence="2">
    <location>
        <begin position="38"/>
        <end position="239"/>
    </location>
</feature>